<evidence type="ECO:0000256" key="3">
    <source>
        <dbReference type="ARBA" id="ARBA00022475"/>
    </source>
</evidence>
<comment type="similarity">
    <text evidence="2">Belongs to the EccE family.</text>
</comment>
<comment type="subcellular location">
    <subcellularLocation>
        <location evidence="1">Cell membrane</location>
    </subcellularLocation>
</comment>
<evidence type="ECO:0000259" key="8">
    <source>
        <dbReference type="Pfam" id="PF11203"/>
    </source>
</evidence>
<evidence type="ECO:0000313" key="10">
    <source>
        <dbReference type="Proteomes" id="UP000887023"/>
    </source>
</evidence>
<evidence type="ECO:0000256" key="6">
    <source>
        <dbReference type="ARBA" id="ARBA00023136"/>
    </source>
</evidence>
<dbReference type="Pfam" id="PF11203">
    <property type="entry name" value="EccE"/>
    <property type="match status" value="1"/>
</dbReference>
<organism evidence="9 10">
    <name type="scientific">Skermania pinensis</name>
    <dbReference type="NCBI Taxonomy" id="39122"/>
    <lineage>
        <taxon>Bacteria</taxon>
        <taxon>Bacillati</taxon>
        <taxon>Actinomycetota</taxon>
        <taxon>Actinomycetes</taxon>
        <taxon>Mycobacteriales</taxon>
        <taxon>Gordoniaceae</taxon>
        <taxon>Skermania</taxon>
    </lineage>
</organism>
<accession>A0ABX8SDC8</accession>
<feature type="domain" description="Type VII secretion system protein EccE" evidence="8">
    <location>
        <begin position="214"/>
        <end position="297"/>
    </location>
</feature>
<evidence type="ECO:0000256" key="4">
    <source>
        <dbReference type="ARBA" id="ARBA00022692"/>
    </source>
</evidence>
<keyword evidence="6" id="KW-0472">Membrane</keyword>
<keyword evidence="4" id="KW-0812">Transmembrane</keyword>
<evidence type="ECO:0000256" key="2">
    <source>
        <dbReference type="ARBA" id="ARBA00007759"/>
    </source>
</evidence>
<keyword evidence="3" id="KW-1003">Cell membrane</keyword>
<evidence type="ECO:0000313" key="9">
    <source>
        <dbReference type="EMBL" id="QXQ14615.1"/>
    </source>
</evidence>
<sequence length="587" mass="61366">MILPRSPVEVPPIPDEVSQYSSTRTHGRCCSWGDVTRGGRHRVLALRDLLTAQVFGLATLAGLRLAGLAPLPAAGIAGGSALLLLVRVGRRSLLDWVTTMTRYRCRNGYRLGPTVDFRGSGEGAVGLHWDTDRVVAVIELTAPPGTRTALPPADSDVAERLPLGALARALTQHDIALSELNIVTHGRRSRAETAAGPVYEELLGPLPAVSIGTVRLAVVFRPAQCPDAVARRGGGKEGASRAVTVAARRIVRLLAQRGYPARLLTADEIRGAVLQITAGTDPRGIGRRWRHAVLGDRIIGGGACHPDAISSELLSALWTTPTAGTAVLLRLRPGRTENTVRVGAAWQLAAAPATDRLPATPRVLVRHSVSTHGRHRDALLSLLPIAPARSAAGIPTGEYPIADVARLRLPAAECGQLIGAAADGRAVAARVVGAGVGTVLIAGDVGLSQQVVFRAVATGARVLVRTDRPHAWANLIGAIGNPDRLAVAGSAGQRTTGRTALVVDGVPSPEPHAGLTVIRVDSDPAVRPSTRPDVTIRQPDGSSHRVVLETGPSRIELALVTTPREAAILRRPAAAPDAGHELPVDAS</sequence>
<feature type="region of interest" description="Disordered" evidence="7">
    <location>
        <begin position="526"/>
        <end position="545"/>
    </location>
</feature>
<dbReference type="EMBL" id="CP079105">
    <property type="protein sequence ID" value="QXQ14615.1"/>
    <property type="molecule type" value="Genomic_DNA"/>
</dbReference>
<keyword evidence="10" id="KW-1185">Reference proteome</keyword>
<name>A0ABX8SDC8_9ACTN</name>
<dbReference type="InterPro" id="IPR021368">
    <property type="entry name" value="T7SS_EccE"/>
</dbReference>
<dbReference type="InterPro" id="IPR050051">
    <property type="entry name" value="EccE_dom"/>
</dbReference>
<dbReference type="Proteomes" id="UP000887023">
    <property type="component" value="Chromosome"/>
</dbReference>
<evidence type="ECO:0000256" key="5">
    <source>
        <dbReference type="ARBA" id="ARBA00022989"/>
    </source>
</evidence>
<protein>
    <submittedName>
        <fullName evidence="9">Type VII secretion protein EccE</fullName>
    </submittedName>
</protein>
<reference evidence="9" key="1">
    <citation type="submission" date="2021-07" db="EMBL/GenBank/DDBJ databases">
        <title>Candidatus Kaistella beijingensis sp. nov. isolated from a municipal wastewater treatment plant is involved in sludge foaming.</title>
        <authorList>
            <person name="Song Y."/>
            <person name="Liu S.-J."/>
        </authorList>
    </citation>
    <scope>NUCLEOTIDE SEQUENCE</scope>
    <source>
        <strain evidence="9">DSM 43998</strain>
    </source>
</reference>
<dbReference type="NCBIfam" id="TIGR03923">
    <property type="entry name" value="T7SS_EccE"/>
    <property type="match status" value="1"/>
</dbReference>
<proteinExistence type="inferred from homology"/>
<keyword evidence="5" id="KW-1133">Transmembrane helix</keyword>
<evidence type="ECO:0000256" key="7">
    <source>
        <dbReference type="SAM" id="MobiDB-lite"/>
    </source>
</evidence>
<gene>
    <name evidence="9" type="primary">eccE</name>
    <name evidence="9" type="ORF">KV203_04205</name>
</gene>
<evidence type="ECO:0000256" key="1">
    <source>
        <dbReference type="ARBA" id="ARBA00004236"/>
    </source>
</evidence>